<dbReference type="EMBL" id="GL453285">
    <property type="protein sequence ID" value="EFN76249.1"/>
    <property type="molecule type" value="Genomic_DNA"/>
</dbReference>
<keyword evidence="2" id="KW-1185">Reference proteome</keyword>
<sequence length="117" mass="13709">KRGLPLFILTFDNKKSIEKIYEIKMILNTVIRIEPLRKNTKLISQCKRCQRYNYTHTYCQKDPRCVKCAGKHLIQNCSKSRQTTSKCINCKGAHPANYRGCEVAKELQKKRNMTSNR</sequence>
<feature type="non-terminal residue" evidence="1">
    <location>
        <position position="117"/>
    </location>
</feature>
<dbReference type="AlphaFoldDB" id="E2C731"/>
<feature type="non-terminal residue" evidence="1">
    <location>
        <position position="1"/>
    </location>
</feature>
<name>E2C731_HARSA</name>
<accession>E2C731</accession>
<dbReference type="InParanoid" id="E2C731"/>
<dbReference type="OMA" id="SKCINCK"/>
<evidence type="ECO:0000313" key="2">
    <source>
        <dbReference type="Proteomes" id="UP000008237"/>
    </source>
</evidence>
<proteinExistence type="predicted"/>
<reference evidence="1 2" key="1">
    <citation type="journal article" date="2010" name="Science">
        <title>Genomic comparison of the ants Camponotus floridanus and Harpegnathos saltator.</title>
        <authorList>
            <person name="Bonasio R."/>
            <person name="Zhang G."/>
            <person name="Ye C."/>
            <person name="Mutti N.S."/>
            <person name="Fang X."/>
            <person name="Qin N."/>
            <person name="Donahue G."/>
            <person name="Yang P."/>
            <person name="Li Q."/>
            <person name="Li C."/>
            <person name="Zhang P."/>
            <person name="Huang Z."/>
            <person name="Berger S.L."/>
            <person name="Reinberg D."/>
            <person name="Wang J."/>
            <person name="Liebig J."/>
        </authorList>
    </citation>
    <scope>NUCLEOTIDE SEQUENCE [LARGE SCALE GENOMIC DNA]</scope>
    <source>
        <strain evidence="1 2">R22 G/1</strain>
    </source>
</reference>
<dbReference type="Proteomes" id="UP000008237">
    <property type="component" value="Unassembled WGS sequence"/>
</dbReference>
<gene>
    <name evidence="1" type="ORF">EAI_16698</name>
</gene>
<protein>
    <submittedName>
        <fullName evidence="1">Nucleic-acid-binding protein from transposon X-element</fullName>
    </submittedName>
</protein>
<evidence type="ECO:0000313" key="1">
    <source>
        <dbReference type="EMBL" id="EFN76249.1"/>
    </source>
</evidence>
<organism evidence="2">
    <name type="scientific">Harpegnathos saltator</name>
    <name type="common">Jerdon's jumping ant</name>
    <dbReference type="NCBI Taxonomy" id="610380"/>
    <lineage>
        <taxon>Eukaryota</taxon>
        <taxon>Metazoa</taxon>
        <taxon>Ecdysozoa</taxon>
        <taxon>Arthropoda</taxon>
        <taxon>Hexapoda</taxon>
        <taxon>Insecta</taxon>
        <taxon>Pterygota</taxon>
        <taxon>Neoptera</taxon>
        <taxon>Endopterygota</taxon>
        <taxon>Hymenoptera</taxon>
        <taxon>Apocrita</taxon>
        <taxon>Aculeata</taxon>
        <taxon>Formicoidea</taxon>
        <taxon>Formicidae</taxon>
        <taxon>Ponerinae</taxon>
        <taxon>Ponerini</taxon>
        <taxon>Harpegnathos</taxon>
    </lineage>
</organism>